<evidence type="ECO:0000313" key="2">
    <source>
        <dbReference type="EMBL" id="KAH0624210.1"/>
    </source>
</evidence>
<sequence>MEEGGGGGSSSCQRRSQSGGSGSGPGEEKQAGPWSRDKKDPNAPKAADKEQELVRRRRPKRPREGGELSHRQALKEPRTTTPRIPSH</sequence>
<protein>
    <submittedName>
        <fullName evidence="2">Uncharacterized protein</fullName>
    </submittedName>
</protein>
<dbReference type="Proteomes" id="UP000826234">
    <property type="component" value="Unassembled WGS sequence"/>
</dbReference>
<feature type="compositionally biased region" description="Basic and acidic residues" evidence="1">
    <location>
        <begin position="26"/>
        <end position="54"/>
    </location>
</feature>
<organism evidence="2 3">
    <name type="scientific">Phrynosoma platyrhinos</name>
    <name type="common">Desert horned lizard</name>
    <dbReference type="NCBI Taxonomy" id="52577"/>
    <lineage>
        <taxon>Eukaryota</taxon>
        <taxon>Metazoa</taxon>
        <taxon>Chordata</taxon>
        <taxon>Craniata</taxon>
        <taxon>Vertebrata</taxon>
        <taxon>Euteleostomi</taxon>
        <taxon>Lepidosauria</taxon>
        <taxon>Squamata</taxon>
        <taxon>Bifurcata</taxon>
        <taxon>Unidentata</taxon>
        <taxon>Episquamata</taxon>
        <taxon>Toxicofera</taxon>
        <taxon>Iguania</taxon>
        <taxon>Phrynosomatidae</taxon>
        <taxon>Phrynosomatinae</taxon>
        <taxon>Phrynosoma</taxon>
    </lineage>
</organism>
<feature type="compositionally biased region" description="Basic and acidic residues" evidence="1">
    <location>
        <begin position="62"/>
        <end position="78"/>
    </location>
</feature>
<reference evidence="2 3" key="1">
    <citation type="journal article" date="2022" name="Gigascience">
        <title>A chromosome-level genome assembly and annotation of the desert horned lizard, Phrynosoma platyrhinos, provides insight into chromosomal rearrangements among reptiles.</title>
        <authorList>
            <person name="Koochekian N."/>
            <person name="Ascanio A."/>
            <person name="Farleigh K."/>
            <person name="Card D.C."/>
            <person name="Schield D.R."/>
            <person name="Castoe T.A."/>
            <person name="Jezkova T."/>
        </authorList>
    </citation>
    <scope>NUCLEOTIDE SEQUENCE [LARGE SCALE GENOMIC DNA]</scope>
    <source>
        <strain evidence="2">NK-2021</strain>
    </source>
</reference>
<evidence type="ECO:0000313" key="3">
    <source>
        <dbReference type="Proteomes" id="UP000826234"/>
    </source>
</evidence>
<comment type="caution">
    <text evidence="2">The sequence shown here is derived from an EMBL/GenBank/DDBJ whole genome shotgun (WGS) entry which is preliminary data.</text>
</comment>
<proteinExistence type="predicted"/>
<name>A0ABQ7T3N6_PHRPL</name>
<feature type="region of interest" description="Disordered" evidence="1">
    <location>
        <begin position="1"/>
        <end position="87"/>
    </location>
</feature>
<keyword evidence="3" id="KW-1185">Reference proteome</keyword>
<accession>A0ABQ7T3N6</accession>
<dbReference type="EMBL" id="JAIPUX010001880">
    <property type="protein sequence ID" value="KAH0624210.1"/>
    <property type="molecule type" value="Genomic_DNA"/>
</dbReference>
<evidence type="ECO:0000256" key="1">
    <source>
        <dbReference type="SAM" id="MobiDB-lite"/>
    </source>
</evidence>
<gene>
    <name evidence="2" type="ORF">JD844_007754</name>
</gene>